<feature type="transmembrane region" description="Helical" evidence="6">
    <location>
        <begin position="325"/>
        <end position="346"/>
    </location>
</feature>
<feature type="transmembrane region" description="Helical" evidence="6">
    <location>
        <begin position="352"/>
        <end position="371"/>
    </location>
</feature>
<organism evidence="7 8">
    <name type="scientific">Roseibium aggregatum</name>
    <dbReference type="NCBI Taxonomy" id="187304"/>
    <lineage>
        <taxon>Bacteria</taxon>
        <taxon>Pseudomonadati</taxon>
        <taxon>Pseudomonadota</taxon>
        <taxon>Alphaproteobacteria</taxon>
        <taxon>Hyphomicrobiales</taxon>
        <taxon>Stappiaceae</taxon>
        <taxon>Roseibium</taxon>
    </lineage>
</organism>
<dbReference type="PIRSF" id="PIRSF006060">
    <property type="entry name" value="AA_transporter"/>
    <property type="match status" value="1"/>
</dbReference>
<feature type="transmembrane region" description="Helical" evidence="6">
    <location>
        <begin position="230"/>
        <end position="252"/>
    </location>
</feature>
<evidence type="ECO:0000313" key="8">
    <source>
        <dbReference type="Proteomes" id="UP000598467"/>
    </source>
</evidence>
<feature type="transmembrane region" description="Helical" evidence="6">
    <location>
        <begin position="124"/>
        <end position="143"/>
    </location>
</feature>
<comment type="subcellular location">
    <subcellularLocation>
        <location evidence="1">Cell membrane</location>
        <topology evidence="1">Multi-pass membrane protein</topology>
    </subcellularLocation>
</comment>
<keyword evidence="2" id="KW-1003">Cell membrane</keyword>
<feature type="transmembrane region" description="Helical" evidence="6">
    <location>
        <begin position="50"/>
        <end position="73"/>
    </location>
</feature>
<comment type="caution">
    <text evidence="7">The sequence shown here is derived from an EMBL/GenBank/DDBJ whole genome shotgun (WGS) entry which is preliminary data.</text>
</comment>
<dbReference type="Pfam" id="PF13520">
    <property type="entry name" value="AA_permease_2"/>
    <property type="match status" value="1"/>
</dbReference>
<evidence type="ECO:0000256" key="2">
    <source>
        <dbReference type="ARBA" id="ARBA00022475"/>
    </source>
</evidence>
<evidence type="ECO:0000256" key="4">
    <source>
        <dbReference type="ARBA" id="ARBA00022989"/>
    </source>
</evidence>
<dbReference type="PANTHER" id="PTHR42770">
    <property type="entry name" value="AMINO ACID TRANSPORTER-RELATED"/>
    <property type="match status" value="1"/>
</dbReference>
<keyword evidence="5 6" id="KW-0472">Membrane</keyword>
<evidence type="ECO:0000256" key="6">
    <source>
        <dbReference type="SAM" id="Phobius"/>
    </source>
</evidence>
<name>A0A926NYX5_9HYPH</name>
<dbReference type="InterPro" id="IPR050367">
    <property type="entry name" value="APC_superfamily"/>
</dbReference>
<feature type="transmembrane region" description="Helical" evidence="6">
    <location>
        <begin position="280"/>
        <end position="304"/>
    </location>
</feature>
<feature type="transmembrane region" description="Helical" evidence="6">
    <location>
        <begin position="383"/>
        <end position="402"/>
    </location>
</feature>
<feature type="transmembrane region" description="Helical" evidence="6">
    <location>
        <begin position="191"/>
        <end position="210"/>
    </location>
</feature>
<evidence type="ECO:0000256" key="5">
    <source>
        <dbReference type="ARBA" id="ARBA00023136"/>
    </source>
</evidence>
<dbReference type="RefSeq" id="WP_190291332.1">
    <property type="nucleotide sequence ID" value="NZ_JABFCZ010000010.1"/>
</dbReference>
<keyword evidence="4 6" id="KW-1133">Transmembrane helix</keyword>
<keyword evidence="3 6" id="KW-0812">Transmembrane</keyword>
<dbReference type="GO" id="GO:0005886">
    <property type="term" value="C:plasma membrane"/>
    <property type="evidence" value="ECO:0007669"/>
    <property type="project" value="UniProtKB-SubCell"/>
</dbReference>
<feature type="transmembrane region" description="Helical" evidence="6">
    <location>
        <begin position="150"/>
        <end position="171"/>
    </location>
</feature>
<feature type="transmembrane region" description="Helical" evidence="6">
    <location>
        <begin position="94"/>
        <end position="118"/>
    </location>
</feature>
<dbReference type="GO" id="GO:0022857">
    <property type="term" value="F:transmembrane transporter activity"/>
    <property type="evidence" value="ECO:0007669"/>
    <property type="project" value="InterPro"/>
</dbReference>
<gene>
    <name evidence="7" type="ORF">HK439_10330</name>
</gene>
<feature type="transmembrane region" description="Helical" evidence="6">
    <location>
        <begin position="20"/>
        <end position="44"/>
    </location>
</feature>
<proteinExistence type="predicted"/>
<evidence type="ECO:0000256" key="1">
    <source>
        <dbReference type="ARBA" id="ARBA00004651"/>
    </source>
</evidence>
<sequence>MSEPESKPATLRRALTLPWLVFYGVGVTVGAGIFALIGEILALAGSYAPLSFLLAGLIAGVTGVSYALLVSRFPKAGGEAVFVHRGIGAFPGQLVGYGVCATGTISSAVVALAFAGYMQALVPLPQEVLLVAVVCGLAAIAWFGVRESVLFAGLITFLEVGTLIIVIIFGAPLIADVPKWAPSFVPPPDGTLLAGILSGGVIAFFAFVGFEDIENMAEETVEPERTAPRAVFWTLGITVVLYVLLSVVAVMAPDREAVAGSTAPMSDLFEQITGFSGKPVAAAAAIAMINGILVQIVMVSRVLYGMANDGIAPGWFAWVGPQRRTPGRATLVVTIVILVLAFSFPLVKLAEATSLVTLAVFALVNLSLFRLGSRLGDRTLHRFRWWGLAGTVICVVIAGFQIGTGALGGH</sequence>
<evidence type="ECO:0000313" key="7">
    <source>
        <dbReference type="EMBL" id="MBD1546660.1"/>
    </source>
</evidence>
<dbReference type="PANTHER" id="PTHR42770:SF11">
    <property type="entry name" value="INNER MEMBRANE TRANSPORT PROTEIN YBAT"/>
    <property type="match status" value="1"/>
</dbReference>
<reference evidence="7" key="1">
    <citation type="submission" date="2020-05" db="EMBL/GenBank/DDBJ databases">
        <title>Identification of trans-AT polyketide cluster in two marine bacteria, producers of a novel glutaramide-containing polyketide sesbanimide D and analogs.</title>
        <authorList>
            <person name="Kacar D."/>
            <person name="Rodriguez P."/>
            <person name="Canedo L."/>
            <person name="Gonzalez E."/>
            <person name="Galan B."/>
            <person name="De La Calle F."/>
            <person name="Garcia J.L."/>
        </authorList>
    </citation>
    <scope>NUCLEOTIDE SEQUENCE</scope>
    <source>
        <strain evidence="7">PHM038</strain>
    </source>
</reference>
<protein>
    <submittedName>
        <fullName evidence="7">Amino acid permease</fullName>
    </submittedName>
</protein>
<dbReference type="InterPro" id="IPR002293">
    <property type="entry name" value="AA/rel_permease1"/>
</dbReference>
<evidence type="ECO:0000256" key="3">
    <source>
        <dbReference type="ARBA" id="ARBA00022692"/>
    </source>
</evidence>
<dbReference type="AlphaFoldDB" id="A0A926NYX5"/>
<accession>A0A926NYX5</accession>
<dbReference type="Gene3D" id="1.20.1740.10">
    <property type="entry name" value="Amino acid/polyamine transporter I"/>
    <property type="match status" value="1"/>
</dbReference>
<dbReference type="Proteomes" id="UP000598467">
    <property type="component" value="Unassembled WGS sequence"/>
</dbReference>
<dbReference type="EMBL" id="JABFCZ010000010">
    <property type="protein sequence ID" value="MBD1546660.1"/>
    <property type="molecule type" value="Genomic_DNA"/>
</dbReference>